<keyword evidence="1" id="KW-1133">Transmembrane helix</keyword>
<reference evidence="3 4" key="1">
    <citation type="journal article" date="2021" name="Syst. Appl. Microbiol.">
        <title>Pseudomonas lalucatii sp. nov. isolated from Vallgornera, a karstic cave in Mallorca, Western Mediterranean.</title>
        <authorList>
            <person name="Busquets A."/>
            <person name="Mulet M."/>
            <person name="Gomila M."/>
            <person name="Garcia-Valdes E."/>
        </authorList>
    </citation>
    <scope>NUCLEOTIDE SEQUENCE [LARGE SCALE GENOMIC DNA]</scope>
    <source>
        <strain evidence="3 4">R1b54</strain>
    </source>
</reference>
<evidence type="ECO:0000313" key="3">
    <source>
        <dbReference type="EMBL" id="MBS7660966.1"/>
    </source>
</evidence>
<feature type="signal peptide" evidence="2">
    <location>
        <begin position="1"/>
        <end position="27"/>
    </location>
</feature>
<proteinExistence type="predicted"/>
<dbReference type="RefSeq" id="WP_213638318.1">
    <property type="nucleotide sequence ID" value="NZ_JADPMV010000001.1"/>
</dbReference>
<dbReference type="Proteomes" id="UP001196601">
    <property type="component" value="Unassembled WGS sequence"/>
</dbReference>
<name>A0ABS5PWU1_9PSED</name>
<keyword evidence="1" id="KW-0472">Membrane</keyword>
<gene>
    <name evidence="3" type="ORF">I0D00_03240</name>
</gene>
<protein>
    <submittedName>
        <fullName evidence="3">PA2779 family protein</fullName>
    </submittedName>
</protein>
<accession>A0ABS5PWU1</accession>
<feature type="chain" id="PRO_5046347148" evidence="2">
    <location>
        <begin position="28"/>
        <end position="118"/>
    </location>
</feature>
<organism evidence="3 4">
    <name type="scientific">Pseudomonas lalucatii</name>
    <dbReference type="NCBI Taxonomy" id="1424203"/>
    <lineage>
        <taxon>Bacteria</taxon>
        <taxon>Pseudomonadati</taxon>
        <taxon>Pseudomonadota</taxon>
        <taxon>Gammaproteobacteria</taxon>
        <taxon>Pseudomonadales</taxon>
        <taxon>Pseudomonadaceae</taxon>
        <taxon>Pseudomonas</taxon>
    </lineage>
</organism>
<keyword evidence="1" id="KW-0812">Transmembrane</keyword>
<evidence type="ECO:0000256" key="2">
    <source>
        <dbReference type="SAM" id="SignalP"/>
    </source>
</evidence>
<evidence type="ECO:0000256" key="1">
    <source>
        <dbReference type="SAM" id="Phobius"/>
    </source>
</evidence>
<evidence type="ECO:0000313" key="4">
    <source>
        <dbReference type="Proteomes" id="UP001196601"/>
    </source>
</evidence>
<keyword evidence="4" id="KW-1185">Reference proteome</keyword>
<dbReference type="Pfam" id="PF20332">
    <property type="entry name" value="DUF6627"/>
    <property type="match status" value="1"/>
</dbReference>
<comment type="caution">
    <text evidence="3">The sequence shown here is derived from an EMBL/GenBank/DDBJ whole genome shotgun (WGS) entry which is preliminary data.</text>
</comment>
<dbReference type="EMBL" id="JADPMV010000001">
    <property type="protein sequence ID" value="MBS7660966.1"/>
    <property type="molecule type" value="Genomic_DNA"/>
</dbReference>
<dbReference type="NCBIfam" id="NF033919">
    <property type="entry name" value="PA2779_fam"/>
    <property type="match status" value="1"/>
</dbReference>
<feature type="transmembrane region" description="Helical" evidence="1">
    <location>
        <begin position="99"/>
        <end position="117"/>
    </location>
</feature>
<dbReference type="InterPro" id="IPR046735">
    <property type="entry name" value="PA2779-like"/>
</dbReference>
<sequence length="118" mass="12177">MKTPAKTLGLVLLIVGLSAALAVPAHAEMIGTAEVLAGQTGQADRDTLKQFLERSDVEERLQAMDVPAATARSRVDALTPAEAATLAQRIDSLPAGGALSGNDVIIILLVAILVVLIL</sequence>
<keyword evidence="2" id="KW-0732">Signal</keyword>